<dbReference type="EMBL" id="JBHULB010000026">
    <property type="protein sequence ID" value="MFD2588084.1"/>
    <property type="molecule type" value="Genomic_DNA"/>
</dbReference>
<name>A0ABW5N234_9FLAO</name>
<dbReference type="PANTHER" id="PTHR46889">
    <property type="entry name" value="TRANSPOSASE INSF FOR INSERTION SEQUENCE IS3B-RELATED"/>
    <property type="match status" value="1"/>
</dbReference>
<feature type="domain" description="Integrase catalytic" evidence="1">
    <location>
        <begin position="129"/>
        <end position="299"/>
    </location>
</feature>
<feature type="non-terminal residue" evidence="2">
    <location>
        <position position="1"/>
    </location>
</feature>
<protein>
    <submittedName>
        <fullName evidence="2">IS3 family transposase</fullName>
    </submittedName>
</protein>
<evidence type="ECO:0000313" key="3">
    <source>
        <dbReference type="Proteomes" id="UP001597526"/>
    </source>
</evidence>
<dbReference type="Pfam" id="PF00665">
    <property type="entry name" value="rve"/>
    <property type="match status" value="1"/>
</dbReference>
<dbReference type="Gene3D" id="3.30.420.10">
    <property type="entry name" value="Ribonuclease H-like superfamily/Ribonuclease H"/>
    <property type="match status" value="1"/>
</dbReference>
<keyword evidence="3" id="KW-1185">Reference proteome</keyword>
<sequence>KKVKYKALIKAREKSKGFASLTTICKPFGIKRDAYYKYKRRADKRLKLEQKVLRIVKQKRKSLPREGVRKLKKSLKDEFNKANLKVGRDTLFNILRKYNMLTLRKKPSYRTTNSLHRFHKYKNIIKDVQVTRPNQVWVSDITYIRTIKGFCYLALITDMFSRKIVGYDISNSLELKGCERALNKAIYQAKNTCAEHSRSINGLIHHSDRGIQYCSNVYTQILKRNDISISMTEDNHCYENAIAERVNGILKDEFYLDQTFNSLAHAKRATKNAINLYNEIRLHLSLEYKTPNMVYKLTA</sequence>
<organism evidence="2 3">
    <name type="scientific">Croceitalea marina</name>
    <dbReference type="NCBI Taxonomy" id="1775166"/>
    <lineage>
        <taxon>Bacteria</taxon>
        <taxon>Pseudomonadati</taxon>
        <taxon>Bacteroidota</taxon>
        <taxon>Flavobacteriia</taxon>
        <taxon>Flavobacteriales</taxon>
        <taxon>Flavobacteriaceae</taxon>
        <taxon>Croceitalea</taxon>
    </lineage>
</organism>
<dbReference type="InterPro" id="IPR050900">
    <property type="entry name" value="Transposase_IS3/IS150/IS904"/>
</dbReference>
<dbReference type="InterPro" id="IPR048020">
    <property type="entry name" value="Transpos_IS3"/>
</dbReference>
<comment type="caution">
    <text evidence="2">The sequence shown here is derived from an EMBL/GenBank/DDBJ whole genome shotgun (WGS) entry which is preliminary data.</text>
</comment>
<proteinExistence type="predicted"/>
<gene>
    <name evidence="2" type="ORF">ACFSQJ_14150</name>
</gene>
<evidence type="ECO:0000259" key="1">
    <source>
        <dbReference type="PROSITE" id="PS50994"/>
    </source>
</evidence>
<dbReference type="PANTHER" id="PTHR46889:SF5">
    <property type="entry name" value="INTEGRASE PROTEIN"/>
    <property type="match status" value="1"/>
</dbReference>
<evidence type="ECO:0000313" key="2">
    <source>
        <dbReference type="EMBL" id="MFD2588084.1"/>
    </source>
</evidence>
<dbReference type="RefSeq" id="WP_377767625.1">
    <property type="nucleotide sequence ID" value="NZ_JBHULB010000026.1"/>
</dbReference>
<dbReference type="InterPro" id="IPR036397">
    <property type="entry name" value="RNaseH_sf"/>
</dbReference>
<dbReference type="InterPro" id="IPR012337">
    <property type="entry name" value="RNaseH-like_sf"/>
</dbReference>
<accession>A0ABW5N234</accession>
<reference evidence="3" key="1">
    <citation type="journal article" date="2019" name="Int. J. Syst. Evol. Microbiol.">
        <title>The Global Catalogue of Microorganisms (GCM) 10K type strain sequencing project: providing services to taxonomists for standard genome sequencing and annotation.</title>
        <authorList>
            <consortium name="The Broad Institute Genomics Platform"/>
            <consortium name="The Broad Institute Genome Sequencing Center for Infectious Disease"/>
            <person name="Wu L."/>
            <person name="Ma J."/>
        </authorList>
    </citation>
    <scope>NUCLEOTIDE SEQUENCE [LARGE SCALE GENOMIC DNA]</scope>
    <source>
        <strain evidence="3">KCTC 52368</strain>
    </source>
</reference>
<dbReference type="PROSITE" id="PS50994">
    <property type="entry name" value="INTEGRASE"/>
    <property type="match status" value="1"/>
</dbReference>
<dbReference type="SUPFAM" id="SSF53098">
    <property type="entry name" value="Ribonuclease H-like"/>
    <property type="match status" value="1"/>
</dbReference>
<dbReference type="Pfam" id="PF13333">
    <property type="entry name" value="rve_2"/>
    <property type="match status" value="1"/>
</dbReference>
<dbReference type="InterPro" id="IPR001584">
    <property type="entry name" value="Integrase_cat-core"/>
</dbReference>
<dbReference type="Proteomes" id="UP001597526">
    <property type="component" value="Unassembled WGS sequence"/>
</dbReference>
<dbReference type="NCBIfam" id="NF033516">
    <property type="entry name" value="transpos_IS3"/>
    <property type="match status" value="1"/>
</dbReference>